<proteinExistence type="predicted"/>
<dbReference type="InterPro" id="IPR011604">
    <property type="entry name" value="PDDEXK-like_dom_sf"/>
</dbReference>
<dbReference type="Gene3D" id="3.90.320.10">
    <property type="match status" value="1"/>
</dbReference>
<dbReference type="CDD" id="cd22343">
    <property type="entry name" value="PDDEXK_lambda_exonuclease-like"/>
    <property type="match status" value="1"/>
</dbReference>
<accession>A0A061SK06</accession>
<dbReference type="PANTHER" id="PTHR46609">
    <property type="entry name" value="EXONUCLEASE, PHAGE-TYPE/RECB, C-TERMINAL DOMAIN-CONTAINING PROTEIN"/>
    <property type="match status" value="1"/>
</dbReference>
<reference evidence="2" key="1">
    <citation type="submission" date="2014-05" db="EMBL/GenBank/DDBJ databases">
        <title>The transcriptome of the halophilic microalga Tetraselmis sp. GSL018 isolated from the Great Salt Lake, Utah.</title>
        <authorList>
            <person name="Jinkerson R.E."/>
            <person name="D'Adamo S."/>
            <person name="Posewitz M.C."/>
        </authorList>
    </citation>
    <scope>NUCLEOTIDE SEQUENCE</scope>
    <source>
        <strain evidence="2">GSL018</strain>
    </source>
</reference>
<evidence type="ECO:0000313" key="2">
    <source>
        <dbReference type="EMBL" id="JAC83225.1"/>
    </source>
</evidence>
<dbReference type="InterPro" id="IPR011335">
    <property type="entry name" value="Restrct_endonuc-II-like"/>
</dbReference>
<dbReference type="Pfam" id="PF09588">
    <property type="entry name" value="YqaJ"/>
    <property type="match status" value="1"/>
</dbReference>
<organism evidence="2">
    <name type="scientific">Tetraselmis sp. GSL018</name>
    <dbReference type="NCBI Taxonomy" id="582737"/>
    <lineage>
        <taxon>Eukaryota</taxon>
        <taxon>Viridiplantae</taxon>
        <taxon>Chlorophyta</taxon>
        <taxon>core chlorophytes</taxon>
        <taxon>Chlorodendrophyceae</taxon>
        <taxon>Chlorodendrales</taxon>
        <taxon>Chlorodendraceae</taxon>
        <taxon>Tetraselmis</taxon>
    </lineage>
</organism>
<gene>
    <name evidence="2" type="ORF">TSPGSL018_3875</name>
</gene>
<name>A0A061SK06_9CHLO</name>
<dbReference type="InterPro" id="IPR051703">
    <property type="entry name" value="NF-kappa-B_Signaling_Reg"/>
</dbReference>
<protein>
    <recommendedName>
        <fullName evidence="1">YqaJ viral recombinase domain-containing protein</fullName>
    </recommendedName>
</protein>
<dbReference type="EMBL" id="GBEZ01001778">
    <property type="protein sequence ID" value="JAC83225.1"/>
    <property type="molecule type" value="Transcribed_RNA"/>
</dbReference>
<dbReference type="SUPFAM" id="SSF52980">
    <property type="entry name" value="Restriction endonuclease-like"/>
    <property type="match status" value="1"/>
</dbReference>
<feature type="domain" description="YqaJ viral recombinase" evidence="1">
    <location>
        <begin position="9"/>
        <end position="70"/>
    </location>
</feature>
<dbReference type="InterPro" id="IPR019080">
    <property type="entry name" value="YqaJ_viral_recombinase"/>
</dbReference>
<dbReference type="AlphaFoldDB" id="A0A061SK06"/>
<dbReference type="PANTHER" id="PTHR46609:SF6">
    <property type="entry name" value="EXONUCLEASE, PHAGE-TYPE_RECB, C-TERMINAL DOMAIN-CONTAINING PROTEIN-RELATED"/>
    <property type="match status" value="1"/>
</dbReference>
<dbReference type="GO" id="GO:0006281">
    <property type="term" value="P:DNA repair"/>
    <property type="evidence" value="ECO:0007669"/>
    <property type="project" value="UniProtKB-ARBA"/>
</dbReference>
<evidence type="ECO:0000259" key="1">
    <source>
        <dbReference type="Pfam" id="PF09588"/>
    </source>
</evidence>
<sequence length="161" mass="18210">MFKVLRGGPAHSWIGASPDGLVSPSPNHGLSSPGVLEIKCPFNKGNPHSAVPYPVVPFYYMPQVQGLLEVFDREWCDVYAWTVNGSALYRVNRDREYWALMLDMLCDFWWCHVVPARQASVLGDTELMQSLSPSDTHPMTERIVAWSRELSRECKPTVSLK</sequence>